<evidence type="ECO:0000256" key="1">
    <source>
        <dbReference type="ARBA" id="ARBA00001120"/>
    </source>
</evidence>
<dbReference type="InterPro" id="IPR028979">
    <property type="entry name" value="Ser_kin/Pase_Hpr-like_N_sf"/>
</dbReference>
<dbReference type="GO" id="GO:0000287">
    <property type="term" value="F:magnesium ion binding"/>
    <property type="evidence" value="ECO:0007669"/>
    <property type="project" value="UniProtKB-UniRule"/>
</dbReference>
<dbReference type="RefSeq" id="WP_200391513.1">
    <property type="nucleotide sequence ID" value="NZ_JAENIO010000017.1"/>
</dbReference>
<dbReference type="GO" id="GO:0006109">
    <property type="term" value="P:regulation of carbohydrate metabolic process"/>
    <property type="evidence" value="ECO:0007669"/>
    <property type="project" value="UniProtKB-UniRule"/>
</dbReference>
<evidence type="ECO:0000256" key="11">
    <source>
        <dbReference type="HAMAP-Rule" id="MF_01249"/>
    </source>
</evidence>
<comment type="cofactor">
    <cofactor evidence="11">
        <name>Mg(2+)</name>
        <dbReference type="ChEBI" id="CHEBI:18420"/>
    </cofactor>
</comment>
<name>A0A934VKW7_9BACT</name>
<protein>
    <recommendedName>
        <fullName evidence="11">HPr kinase/phosphorylase</fullName>
        <shortName evidence="11">HPrK/P</shortName>
        <ecNumber evidence="11">2.7.11.-</ecNumber>
        <ecNumber evidence="11">2.7.4.-</ecNumber>
    </recommendedName>
    <alternativeName>
        <fullName evidence="11">HPr(Ser) kinase/phosphorylase</fullName>
    </alternativeName>
</protein>
<comment type="miscellaneous">
    <text evidence="11">Both phosphorylation and phosphorolysis are carried out by the same active site and suggest a common mechanism for both reactions.</text>
</comment>
<keyword evidence="6 11" id="KW-0547">Nucleotide-binding</keyword>
<feature type="binding site" evidence="11">
    <location>
        <position position="210"/>
    </location>
    <ligand>
        <name>Mg(2+)</name>
        <dbReference type="ChEBI" id="CHEBI:18420"/>
    </ligand>
</feature>
<sequence>MATKSVQSITVADFYQRHRKELELTLLGEKSGFDKPIGEPAPNRPGLALAGFFTYFAKKRVQVLGNSELSYLKKLDDKTREKRFEAFCQQSPPCLVLARGHPFPPELVEVAQKYQISLFTSPLVTMKFLNLATRCLEADFAATTTMHGVMVDYRGIGILLTGKSGAGKSETAIGLLEKGAALVADDMVHIQSIGGELIASSPELSRGYIEMRGIGIINVANLYGLSAIRPQKRLDIIITLKSQADLNEVDRLGIKRKRREIFGIKIPTVEIPVAPGRDTARLVSVAALDLQLRKLGYDMADEFNQRLLAKMNPDLKQGR</sequence>
<dbReference type="EMBL" id="JAENIO010000017">
    <property type="protein sequence ID" value="MBK1834079.1"/>
    <property type="molecule type" value="Genomic_DNA"/>
</dbReference>
<proteinExistence type="inferred from homology"/>
<dbReference type="PANTHER" id="PTHR30305:SF1">
    <property type="entry name" value="HPR KINASE_PHOSPHORYLASE"/>
    <property type="match status" value="1"/>
</dbReference>
<comment type="subunit">
    <text evidence="3 11">Homohexamer.</text>
</comment>
<dbReference type="Gene3D" id="3.40.50.300">
    <property type="entry name" value="P-loop containing nucleotide triphosphate hydrolases"/>
    <property type="match status" value="1"/>
</dbReference>
<dbReference type="CDD" id="cd01918">
    <property type="entry name" value="HprK_C"/>
    <property type="match status" value="1"/>
</dbReference>
<feature type="region of interest" description="Important for the catalytic mechanism of dephosphorylation" evidence="11">
    <location>
        <begin position="272"/>
        <end position="277"/>
    </location>
</feature>
<organism evidence="14 15">
    <name type="scientific">Roseibacillus ishigakijimensis</name>
    <dbReference type="NCBI Taxonomy" id="454146"/>
    <lineage>
        <taxon>Bacteria</taxon>
        <taxon>Pseudomonadati</taxon>
        <taxon>Verrucomicrobiota</taxon>
        <taxon>Verrucomicrobiia</taxon>
        <taxon>Verrucomicrobiales</taxon>
        <taxon>Verrucomicrobiaceae</taxon>
        <taxon>Roseibacillus</taxon>
    </lineage>
</organism>
<dbReference type="HAMAP" id="MF_01249">
    <property type="entry name" value="HPr_kinase"/>
    <property type="match status" value="1"/>
</dbReference>
<dbReference type="GO" id="GO:0005524">
    <property type="term" value="F:ATP binding"/>
    <property type="evidence" value="ECO:0007669"/>
    <property type="project" value="UniProtKB-UniRule"/>
</dbReference>
<comment type="catalytic activity">
    <reaction evidence="1 11">
        <text>[HPr protein]-L-serine + ATP = [HPr protein]-O-phospho-L-serine + ADP + H(+)</text>
        <dbReference type="Rhea" id="RHEA:46600"/>
        <dbReference type="Rhea" id="RHEA-COMP:11602"/>
        <dbReference type="Rhea" id="RHEA-COMP:11603"/>
        <dbReference type="ChEBI" id="CHEBI:15378"/>
        <dbReference type="ChEBI" id="CHEBI:29999"/>
        <dbReference type="ChEBI" id="CHEBI:30616"/>
        <dbReference type="ChEBI" id="CHEBI:83421"/>
        <dbReference type="ChEBI" id="CHEBI:456216"/>
    </reaction>
</comment>
<dbReference type="Pfam" id="PF02603">
    <property type="entry name" value="Hpr_kinase_N"/>
    <property type="match status" value="1"/>
</dbReference>
<dbReference type="SUPFAM" id="SSF53795">
    <property type="entry name" value="PEP carboxykinase-like"/>
    <property type="match status" value="1"/>
</dbReference>
<keyword evidence="15" id="KW-1185">Reference proteome</keyword>
<feature type="active site" evidence="11">
    <location>
        <position position="251"/>
    </location>
</feature>
<feature type="active site" evidence="11">
    <location>
        <position position="168"/>
    </location>
</feature>
<evidence type="ECO:0000256" key="8">
    <source>
        <dbReference type="ARBA" id="ARBA00022840"/>
    </source>
</evidence>
<evidence type="ECO:0000313" key="14">
    <source>
        <dbReference type="EMBL" id="MBK1834079.1"/>
    </source>
</evidence>
<dbReference type="PANTHER" id="PTHR30305">
    <property type="entry name" value="PROTEIN YJDM-RELATED"/>
    <property type="match status" value="1"/>
</dbReference>
<accession>A0A934VKW7</accession>
<evidence type="ECO:0000259" key="12">
    <source>
        <dbReference type="Pfam" id="PF02603"/>
    </source>
</evidence>
<dbReference type="EC" id="2.7.4.-" evidence="11"/>
<dbReference type="EC" id="2.7.11.-" evidence="11"/>
<comment type="domain">
    <text evidence="11">The Walker A ATP-binding motif also binds Pi and PPi.</text>
</comment>
<feature type="active site" evidence="11">
    <location>
        <position position="147"/>
    </location>
</feature>
<feature type="region of interest" description="Important for the catalytic mechanism of both phosphorylation and dephosphorylation" evidence="11">
    <location>
        <begin position="209"/>
        <end position="218"/>
    </location>
</feature>
<feature type="active site" description="Proton acceptor; for phosphorylation activity. Proton donor; for dephosphorylation activity" evidence="11">
    <location>
        <position position="186"/>
    </location>
</feature>
<keyword evidence="11" id="KW-0460">Magnesium</keyword>
<feature type="binding site" evidence="11">
    <location>
        <position position="169"/>
    </location>
    <ligand>
        <name>Mg(2+)</name>
        <dbReference type="ChEBI" id="CHEBI:18420"/>
    </ligand>
</feature>
<dbReference type="Gene3D" id="3.40.1390.20">
    <property type="entry name" value="HprK N-terminal domain-like"/>
    <property type="match status" value="1"/>
</dbReference>
<evidence type="ECO:0000256" key="9">
    <source>
        <dbReference type="ARBA" id="ARBA00023268"/>
    </source>
</evidence>
<feature type="binding site" evidence="11">
    <location>
        <begin position="162"/>
        <end position="169"/>
    </location>
    <ligand>
        <name>ATP</name>
        <dbReference type="ChEBI" id="CHEBI:30616"/>
    </ligand>
</feature>
<dbReference type="GO" id="GO:0004712">
    <property type="term" value="F:protein serine/threonine/tyrosine kinase activity"/>
    <property type="evidence" value="ECO:0007669"/>
    <property type="project" value="UniProtKB-UniRule"/>
</dbReference>
<comment type="function">
    <text evidence="11">Catalyzes the ATP- as well as the pyrophosphate-dependent phosphorylation of a specific serine residue in HPr, a phosphocarrier protein of the phosphoenolpyruvate-dependent sugar phosphotransferase system (PTS). HprK/P also catalyzes the pyrophosphate-producing, inorganic phosphate-dependent dephosphorylation (phosphorolysis) of seryl-phosphorylated HPr (P-Ser-HPr).</text>
</comment>
<dbReference type="Pfam" id="PF07475">
    <property type="entry name" value="Hpr_kinase_C"/>
    <property type="match status" value="1"/>
</dbReference>
<comment type="catalytic activity">
    <reaction evidence="10 11">
        <text>[HPr protein]-O-phospho-L-serine + phosphate + H(+) = [HPr protein]-L-serine + diphosphate</text>
        <dbReference type="Rhea" id="RHEA:46604"/>
        <dbReference type="Rhea" id="RHEA-COMP:11602"/>
        <dbReference type="Rhea" id="RHEA-COMP:11603"/>
        <dbReference type="ChEBI" id="CHEBI:15378"/>
        <dbReference type="ChEBI" id="CHEBI:29999"/>
        <dbReference type="ChEBI" id="CHEBI:33019"/>
        <dbReference type="ChEBI" id="CHEBI:43474"/>
        <dbReference type="ChEBI" id="CHEBI:83421"/>
    </reaction>
</comment>
<comment type="caution">
    <text evidence="14">The sequence shown here is derived from an EMBL/GenBank/DDBJ whole genome shotgun (WGS) entry which is preliminary data.</text>
</comment>
<evidence type="ECO:0000256" key="6">
    <source>
        <dbReference type="ARBA" id="ARBA00022741"/>
    </source>
</evidence>
<keyword evidence="8 11" id="KW-0067">ATP-binding</keyword>
<dbReference type="GO" id="GO:0004674">
    <property type="term" value="F:protein serine/threonine kinase activity"/>
    <property type="evidence" value="ECO:0007669"/>
    <property type="project" value="UniProtKB-KW"/>
</dbReference>
<feature type="domain" description="HPr(Ser) kinase/phosphorylase N-terminal" evidence="12">
    <location>
        <begin position="9"/>
        <end position="136"/>
    </location>
</feature>
<keyword evidence="5 11" id="KW-0808">Transferase</keyword>
<evidence type="ECO:0000256" key="5">
    <source>
        <dbReference type="ARBA" id="ARBA00022679"/>
    </source>
</evidence>
<dbReference type="GO" id="GO:0000155">
    <property type="term" value="F:phosphorelay sensor kinase activity"/>
    <property type="evidence" value="ECO:0007669"/>
    <property type="project" value="InterPro"/>
</dbReference>
<dbReference type="AlphaFoldDB" id="A0A934VKW7"/>
<dbReference type="InterPro" id="IPR011104">
    <property type="entry name" value="Hpr_kin/Pase_C"/>
</dbReference>
<dbReference type="Proteomes" id="UP000604083">
    <property type="component" value="Unassembled WGS sequence"/>
</dbReference>
<evidence type="ECO:0000256" key="4">
    <source>
        <dbReference type="ARBA" id="ARBA00022527"/>
    </source>
</evidence>
<evidence type="ECO:0000256" key="10">
    <source>
        <dbReference type="ARBA" id="ARBA00047657"/>
    </source>
</evidence>
<evidence type="ECO:0000256" key="3">
    <source>
        <dbReference type="ARBA" id="ARBA00011643"/>
    </source>
</evidence>
<evidence type="ECO:0000259" key="13">
    <source>
        <dbReference type="Pfam" id="PF07475"/>
    </source>
</evidence>
<dbReference type="SUPFAM" id="SSF75138">
    <property type="entry name" value="HprK N-terminal domain-like"/>
    <property type="match status" value="1"/>
</dbReference>
<dbReference type="NCBIfam" id="TIGR00679">
    <property type="entry name" value="hpr-ser"/>
    <property type="match status" value="1"/>
</dbReference>
<dbReference type="InterPro" id="IPR011126">
    <property type="entry name" value="Hpr_kin/Pase_Hpr_N"/>
</dbReference>
<keyword evidence="7 11" id="KW-0418">Kinase</keyword>
<evidence type="ECO:0000256" key="7">
    <source>
        <dbReference type="ARBA" id="ARBA00022777"/>
    </source>
</evidence>
<dbReference type="InterPro" id="IPR003755">
    <property type="entry name" value="HPr(Ser)_kin/Pase"/>
</dbReference>
<gene>
    <name evidence="11 14" type="primary">hprK</name>
    <name evidence="14" type="ORF">JIN78_08405</name>
</gene>
<evidence type="ECO:0000313" key="15">
    <source>
        <dbReference type="Proteomes" id="UP000604083"/>
    </source>
</evidence>
<feature type="domain" description="HPr kinase/phosphorylase C-terminal" evidence="13">
    <location>
        <begin position="139"/>
        <end position="306"/>
    </location>
</feature>
<keyword evidence="11" id="KW-0479">Metal-binding</keyword>
<reference evidence="14" key="1">
    <citation type="submission" date="2021-01" db="EMBL/GenBank/DDBJ databases">
        <title>Modified the classification status of verrucomicrobia.</title>
        <authorList>
            <person name="Feng X."/>
        </authorList>
    </citation>
    <scope>NUCLEOTIDE SEQUENCE</scope>
    <source>
        <strain evidence="14">KCTC 12986</strain>
    </source>
</reference>
<evidence type="ECO:0000256" key="2">
    <source>
        <dbReference type="ARBA" id="ARBA00006883"/>
    </source>
</evidence>
<comment type="similarity">
    <text evidence="2 11">Belongs to the HPrK/P family.</text>
</comment>
<dbReference type="InterPro" id="IPR027417">
    <property type="entry name" value="P-loop_NTPase"/>
</dbReference>
<keyword evidence="9 11" id="KW-0511">Multifunctional enzyme</keyword>
<keyword evidence="4 11" id="KW-0723">Serine/threonine-protein kinase</keyword>